<organism evidence="1 2">
    <name type="scientific">Polyplax serrata</name>
    <name type="common">Common mouse louse</name>
    <dbReference type="NCBI Taxonomy" id="468196"/>
    <lineage>
        <taxon>Eukaryota</taxon>
        <taxon>Metazoa</taxon>
        <taxon>Ecdysozoa</taxon>
        <taxon>Arthropoda</taxon>
        <taxon>Hexapoda</taxon>
        <taxon>Insecta</taxon>
        <taxon>Pterygota</taxon>
        <taxon>Neoptera</taxon>
        <taxon>Paraneoptera</taxon>
        <taxon>Psocodea</taxon>
        <taxon>Troctomorpha</taxon>
        <taxon>Phthiraptera</taxon>
        <taxon>Anoplura</taxon>
        <taxon>Polyplacidae</taxon>
        <taxon>Polyplax</taxon>
    </lineage>
</organism>
<sequence length="113" mass="13110">MACIFHLRRTALQKLQSTFTPFDLTPNLDVEDEMKSEVGGYQGGFTIDGDYFDRFARSPPNVLVVRKLYLWDHDFGRDFHTIYYSDLTPRLSERSLDHLSAKFSMVVELIAEV</sequence>
<dbReference type="EMBL" id="JAWJWE010000036">
    <property type="protein sequence ID" value="KAK6628753.1"/>
    <property type="molecule type" value="Genomic_DNA"/>
</dbReference>
<accession>A0AAN8PCX9</accession>
<protein>
    <submittedName>
        <fullName evidence="1">Uncharacterized protein</fullName>
    </submittedName>
</protein>
<dbReference type="Proteomes" id="UP001372834">
    <property type="component" value="Unassembled WGS sequence"/>
</dbReference>
<gene>
    <name evidence="1" type="ORF">RUM43_002569</name>
</gene>
<comment type="caution">
    <text evidence="1">The sequence shown here is derived from an EMBL/GenBank/DDBJ whole genome shotgun (WGS) entry which is preliminary data.</text>
</comment>
<evidence type="ECO:0000313" key="1">
    <source>
        <dbReference type="EMBL" id="KAK6628753.1"/>
    </source>
</evidence>
<name>A0AAN8PCX9_POLSC</name>
<dbReference type="AlphaFoldDB" id="A0AAN8PCX9"/>
<proteinExistence type="predicted"/>
<reference evidence="1 2" key="1">
    <citation type="submission" date="2023-10" db="EMBL/GenBank/DDBJ databases">
        <title>Genomes of two closely related lineages of the louse Polyplax serrata with different host specificities.</title>
        <authorList>
            <person name="Martinu J."/>
            <person name="Tarabai H."/>
            <person name="Stefka J."/>
            <person name="Hypsa V."/>
        </authorList>
    </citation>
    <scope>NUCLEOTIDE SEQUENCE [LARGE SCALE GENOMIC DNA]</scope>
    <source>
        <strain evidence="1">HR10_N</strain>
    </source>
</reference>
<evidence type="ECO:0000313" key="2">
    <source>
        <dbReference type="Proteomes" id="UP001372834"/>
    </source>
</evidence>